<dbReference type="InterPro" id="IPR037359">
    <property type="entry name" value="NST/OST"/>
</dbReference>
<gene>
    <name evidence="3" type="ORF">BCR41DRAFT_400574</name>
</gene>
<dbReference type="GO" id="GO:0008146">
    <property type="term" value="F:sulfotransferase activity"/>
    <property type="evidence" value="ECO:0007669"/>
    <property type="project" value="InterPro"/>
</dbReference>
<dbReference type="SUPFAM" id="SSF52540">
    <property type="entry name" value="P-loop containing nucleoside triphosphate hydrolases"/>
    <property type="match status" value="1"/>
</dbReference>
<dbReference type="OrthoDB" id="411451at2759"/>
<dbReference type="Proteomes" id="UP000193648">
    <property type="component" value="Unassembled WGS sequence"/>
</dbReference>
<keyword evidence="1" id="KW-0808">Transferase</keyword>
<dbReference type="PANTHER" id="PTHR10605">
    <property type="entry name" value="HEPARAN SULFATE SULFOTRANSFERASE"/>
    <property type="match status" value="1"/>
</dbReference>
<dbReference type="Gene3D" id="3.40.50.300">
    <property type="entry name" value="P-loop containing nucleotide triphosphate hydrolases"/>
    <property type="match status" value="1"/>
</dbReference>
<dbReference type="EMBL" id="MCFF01000050">
    <property type="protein sequence ID" value="ORZ05570.1"/>
    <property type="molecule type" value="Genomic_DNA"/>
</dbReference>
<dbReference type="AlphaFoldDB" id="A0A1Y2GAM0"/>
<evidence type="ECO:0000256" key="1">
    <source>
        <dbReference type="ARBA" id="ARBA00022679"/>
    </source>
</evidence>
<comment type="caution">
    <text evidence="3">The sequence shown here is derived from an EMBL/GenBank/DDBJ whole genome shotgun (WGS) entry which is preliminary data.</text>
</comment>
<evidence type="ECO:0000313" key="3">
    <source>
        <dbReference type="EMBL" id="ORZ05570.1"/>
    </source>
</evidence>
<proteinExistence type="predicted"/>
<accession>A0A1Y2GAM0</accession>
<dbReference type="GO" id="GO:0016787">
    <property type="term" value="F:hydrolase activity"/>
    <property type="evidence" value="ECO:0007669"/>
    <property type="project" value="UniProtKB-KW"/>
</dbReference>
<name>A0A1Y2GAM0_9FUNG</name>
<reference evidence="3 4" key="1">
    <citation type="submission" date="2016-07" db="EMBL/GenBank/DDBJ databases">
        <title>Pervasive Adenine N6-methylation of Active Genes in Fungi.</title>
        <authorList>
            <consortium name="DOE Joint Genome Institute"/>
            <person name="Mondo S.J."/>
            <person name="Dannebaum R.O."/>
            <person name="Kuo R.C."/>
            <person name="Labutti K."/>
            <person name="Haridas S."/>
            <person name="Kuo A."/>
            <person name="Salamov A."/>
            <person name="Ahrendt S.R."/>
            <person name="Lipzen A."/>
            <person name="Sullivan W."/>
            <person name="Andreopoulos W.B."/>
            <person name="Clum A."/>
            <person name="Lindquist E."/>
            <person name="Daum C."/>
            <person name="Ramamoorthy G.K."/>
            <person name="Gryganskyi A."/>
            <person name="Culley D."/>
            <person name="Magnuson J.K."/>
            <person name="James T.Y."/>
            <person name="O'Malley M.A."/>
            <person name="Stajich J.E."/>
            <person name="Spatafora J.W."/>
            <person name="Visel A."/>
            <person name="Grigoriev I.V."/>
        </authorList>
    </citation>
    <scope>NUCLEOTIDE SEQUENCE [LARGE SCALE GENOMIC DNA]</scope>
    <source>
        <strain evidence="3 4">NRRL 3116</strain>
    </source>
</reference>
<dbReference type="RefSeq" id="XP_021877144.1">
    <property type="nucleotide sequence ID" value="XM_022029149.1"/>
</dbReference>
<keyword evidence="3" id="KW-0378">Hydrolase</keyword>
<protein>
    <submittedName>
        <fullName evidence="3">p-loop containing nucleoside triphosphate hydrolase protein</fullName>
    </submittedName>
</protein>
<evidence type="ECO:0000256" key="2">
    <source>
        <dbReference type="PIRSR" id="PIRSR637359-2"/>
    </source>
</evidence>
<evidence type="ECO:0000313" key="4">
    <source>
        <dbReference type="Proteomes" id="UP000193648"/>
    </source>
</evidence>
<organism evidence="3 4">
    <name type="scientific">Lobosporangium transversale</name>
    <dbReference type="NCBI Taxonomy" id="64571"/>
    <lineage>
        <taxon>Eukaryota</taxon>
        <taxon>Fungi</taxon>
        <taxon>Fungi incertae sedis</taxon>
        <taxon>Mucoromycota</taxon>
        <taxon>Mortierellomycotina</taxon>
        <taxon>Mortierellomycetes</taxon>
        <taxon>Mortierellales</taxon>
        <taxon>Mortierellaceae</taxon>
        <taxon>Lobosporangium</taxon>
    </lineage>
</organism>
<dbReference type="GeneID" id="33570992"/>
<dbReference type="InParanoid" id="A0A1Y2GAM0"/>
<dbReference type="PANTHER" id="PTHR10605:SF56">
    <property type="entry name" value="BIFUNCTIONAL HEPARAN SULFATE N-DEACETYLASE_N-SULFOTRANSFERASE"/>
    <property type="match status" value="1"/>
</dbReference>
<dbReference type="InterPro" id="IPR027417">
    <property type="entry name" value="P-loop_NTPase"/>
</dbReference>
<keyword evidence="4" id="KW-1185">Reference proteome</keyword>
<sequence>MVRLPSKNLLSGILEADPQDAERIMMERYAHSLQFKGKVRIKSLATALEDDRGGNVDILPKRLTKKERSTTIYFPPACKNGRHWQICKKIVPSFMIAGAEHSGADVLYEAFRTHPQVWDLVKANEMYERTGNASMLDLPDSDETPFFGSQNYNDFDPATKNLEWYLQHFPSIKDIPVTAHNPVLSGESLPHIQHYGLSHVNIDHQEAPNYNDQKILVGECAPSYLHMNGASKRIASTMPEIKVVFIFRDPIDRAYLNYLEQKQYAAGYSFEEIVAEELLILKECIARPGSKKWTEFLRCHSEEATKTAKRMGLPNRPRANNARDPPAPLLNLIVKGLYYSQLHEFVKHVPFTKILVLRTEDLYDKKSTVSTMVRLSHFLSLDPSPFMNFPIEIGTDPMAPLRHDSAAYNNKIFGGVNGVMTEDEGDLANSGEDMDFDYDQRRIASSSAGPSISQQVFSDPPLELATRFRLQRVFEPFNQKLVDMFEHRQDFPGWEYDVDRG</sequence>
<feature type="binding site" evidence="2">
    <location>
        <position position="248"/>
    </location>
    <ligand>
        <name>3'-phosphoadenylyl sulfate</name>
        <dbReference type="ChEBI" id="CHEBI:58339"/>
    </ligand>
</feature>